<dbReference type="Gene3D" id="3.40.50.300">
    <property type="entry name" value="P-loop containing nucleotide triphosphate hydrolases"/>
    <property type="match status" value="1"/>
</dbReference>
<keyword evidence="1" id="KW-0677">Repeat</keyword>
<comment type="caution">
    <text evidence="5">The sequence shown here is derived from an EMBL/GenBank/DDBJ whole genome shotgun (WGS) entry which is preliminary data.</text>
</comment>
<evidence type="ECO:0000313" key="6">
    <source>
        <dbReference type="Proteomes" id="UP000664534"/>
    </source>
</evidence>
<dbReference type="PANTHER" id="PTHR10039:SF15">
    <property type="entry name" value="NACHT DOMAIN-CONTAINING PROTEIN"/>
    <property type="match status" value="1"/>
</dbReference>
<dbReference type="SUPFAM" id="SSF52540">
    <property type="entry name" value="P-loop containing nucleoside triphosphate hydrolases"/>
    <property type="match status" value="1"/>
</dbReference>
<dbReference type="Pfam" id="PF12796">
    <property type="entry name" value="Ank_2"/>
    <property type="match status" value="2"/>
</dbReference>
<dbReference type="InterPro" id="IPR056884">
    <property type="entry name" value="NPHP3-like_N"/>
</dbReference>
<evidence type="ECO:0000313" key="5">
    <source>
        <dbReference type="EMBL" id="CAF9938970.1"/>
    </source>
</evidence>
<dbReference type="PROSITE" id="PS50297">
    <property type="entry name" value="ANK_REP_REGION"/>
    <property type="match status" value="3"/>
</dbReference>
<name>A0A8H3J1G6_9LECA</name>
<evidence type="ECO:0000256" key="3">
    <source>
        <dbReference type="SAM" id="MobiDB-lite"/>
    </source>
</evidence>
<dbReference type="PANTHER" id="PTHR10039">
    <property type="entry name" value="AMELOGENIN"/>
    <property type="match status" value="1"/>
</dbReference>
<dbReference type="Gene3D" id="1.25.40.20">
    <property type="entry name" value="Ankyrin repeat-containing domain"/>
    <property type="match status" value="1"/>
</dbReference>
<dbReference type="SMART" id="SM00248">
    <property type="entry name" value="ANK"/>
    <property type="match status" value="5"/>
</dbReference>
<dbReference type="Pfam" id="PF24883">
    <property type="entry name" value="NPHP3_N"/>
    <property type="match status" value="1"/>
</dbReference>
<reference evidence="5" key="1">
    <citation type="submission" date="2021-03" db="EMBL/GenBank/DDBJ databases">
        <authorList>
            <person name="Tagirdzhanova G."/>
        </authorList>
    </citation>
    <scope>NUCLEOTIDE SEQUENCE</scope>
</reference>
<dbReference type="EMBL" id="CAJPDT010000113">
    <property type="protein sequence ID" value="CAF9938970.1"/>
    <property type="molecule type" value="Genomic_DNA"/>
</dbReference>
<feature type="repeat" description="ANK" evidence="2">
    <location>
        <begin position="808"/>
        <end position="840"/>
    </location>
</feature>
<dbReference type="PROSITE" id="PS50088">
    <property type="entry name" value="ANK_REPEAT"/>
    <property type="match status" value="4"/>
</dbReference>
<proteinExistence type="predicted"/>
<feature type="region of interest" description="Disordered" evidence="3">
    <location>
        <begin position="508"/>
        <end position="528"/>
    </location>
</feature>
<dbReference type="AlphaFoldDB" id="A0A8H3J1G6"/>
<evidence type="ECO:0000256" key="1">
    <source>
        <dbReference type="ARBA" id="ARBA00022737"/>
    </source>
</evidence>
<feature type="domain" description="NACHT" evidence="4">
    <location>
        <begin position="223"/>
        <end position="367"/>
    </location>
</feature>
<feature type="repeat" description="ANK" evidence="2">
    <location>
        <begin position="779"/>
        <end position="807"/>
    </location>
</feature>
<keyword evidence="2" id="KW-0040">ANK repeat</keyword>
<dbReference type="OrthoDB" id="195446at2759"/>
<dbReference type="Proteomes" id="UP000664534">
    <property type="component" value="Unassembled WGS sequence"/>
</dbReference>
<sequence length="922" mass="103098">MAEIGIPAGIAGLVSFTIQVLGISYKYIHGVRNASSSARHFLNELENLKIVLTRIGKMVKDTHQEDIFGDDGSCLLSVKDSNEYLKILQKVQDKLAERQSDSSHRKKLKALVGLTWPFSEKETLDLVEYLHRYLETCNTALAADGRALGILALTEVRDIKASQKQVLAGVEIEAVLDWLSPLSSLNMYQKQQDVFSRRHTGTGSWLLRDPVFERWENSKSSHRTLWCPGDPGAGKTVMTSLVVDYLVKSHASEDTRVAYVYCDYKDQVAQTASNLIACLARQIIGHPDTLPQQLIDLHKELHYEKRRPSLEKLKGLLVALCVDHQQVYLIIDALDECEATKERRSLLPLLETLPHGFTRLFVTSRPNNEDIVRTFGKVPIITISASESDLSQYISEKIDEIEREEIVDRLTAELREDIVSSITARASGMFLLAALQFDRIINARTVRKIKDALSSMPGRLDELYRQTLERIQQQPGDDGADGMRILSWVAQAKRPLSVDELRHGLAVEYDDDDDDDEKDGGPDGIDEENLLSPESLVDVCAGLVIIDSTSQIIRLVHYTTQEYFDKVRLHIFKDAEIDISRACLTYLSYSFGFGTEFESKENAMNALRSHPFLDYACHHWFSHVKSGLLAENPNSIFLKVVARFKRSDSISISTALLRFMDHRWIYRIGVRGWKSKRFPLEVASDLGLEDLTTVLLDHNTGSYPGIDSSLVIASYEGYLNVVKLLLEYGARVDSTPTYAFGGRYTALGAACWKGHPSVAKILIENGANIHGGVPGTILPLHDAVYYDRITVVELLLKEGVNVNARDSMGRTACHLAAAYDRVDVVKLLLDAHCDMELTDDNGWTALHYAAKRGRLEIIELLLDGGADASAKIEDGETARNLLEFLGFGSNAKPVKRRRLQPLIQRMLQLEEASSSSPATADL</sequence>
<dbReference type="InterPro" id="IPR002110">
    <property type="entry name" value="Ankyrin_rpt"/>
</dbReference>
<evidence type="ECO:0000259" key="4">
    <source>
        <dbReference type="PROSITE" id="PS50837"/>
    </source>
</evidence>
<dbReference type="InterPro" id="IPR027417">
    <property type="entry name" value="P-loop_NTPase"/>
</dbReference>
<protein>
    <recommendedName>
        <fullName evidence="4">NACHT domain-containing protein</fullName>
    </recommendedName>
</protein>
<feature type="repeat" description="ANK" evidence="2">
    <location>
        <begin position="841"/>
        <end position="873"/>
    </location>
</feature>
<gene>
    <name evidence="5" type="ORF">IMSHALPRED_001158</name>
</gene>
<dbReference type="PROSITE" id="PS50837">
    <property type="entry name" value="NACHT"/>
    <property type="match status" value="1"/>
</dbReference>
<dbReference type="InterPro" id="IPR007111">
    <property type="entry name" value="NACHT_NTPase"/>
</dbReference>
<keyword evidence="6" id="KW-1185">Reference proteome</keyword>
<dbReference type="SUPFAM" id="SSF48403">
    <property type="entry name" value="Ankyrin repeat"/>
    <property type="match status" value="1"/>
</dbReference>
<dbReference type="InterPro" id="IPR036770">
    <property type="entry name" value="Ankyrin_rpt-contain_sf"/>
</dbReference>
<organism evidence="5 6">
    <name type="scientific">Imshaugia aleurites</name>
    <dbReference type="NCBI Taxonomy" id="172621"/>
    <lineage>
        <taxon>Eukaryota</taxon>
        <taxon>Fungi</taxon>
        <taxon>Dikarya</taxon>
        <taxon>Ascomycota</taxon>
        <taxon>Pezizomycotina</taxon>
        <taxon>Lecanoromycetes</taxon>
        <taxon>OSLEUM clade</taxon>
        <taxon>Lecanoromycetidae</taxon>
        <taxon>Lecanorales</taxon>
        <taxon>Lecanorineae</taxon>
        <taxon>Parmeliaceae</taxon>
        <taxon>Imshaugia</taxon>
    </lineage>
</organism>
<dbReference type="InterPro" id="IPR054471">
    <property type="entry name" value="GPIID_WHD"/>
</dbReference>
<dbReference type="PRINTS" id="PR01415">
    <property type="entry name" value="ANKYRIN"/>
</dbReference>
<feature type="repeat" description="ANK" evidence="2">
    <location>
        <begin position="708"/>
        <end position="737"/>
    </location>
</feature>
<dbReference type="Pfam" id="PF22939">
    <property type="entry name" value="WHD_GPIID"/>
    <property type="match status" value="1"/>
</dbReference>
<accession>A0A8H3J1G6</accession>
<evidence type="ECO:0000256" key="2">
    <source>
        <dbReference type="PROSITE-ProRule" id="PRU00023"/>
    </source>
</evidence>